<reference evidence="3" key="1">
    <citation type="submission" date="2023-06" db="EMBL/GenBank/DDBJ databases">
        <title>Genome-scale phylogeny and comparative genomics of the fungal order Sordariales.</title>
        <authorList>
            <consortium name="Lawrence Berkeley National Laboratory"/>
            <person name="Hensen N."/>
            <person name="Bonometti L."/>
            <person name="Westerberg I."/>
            <person name="Brannstrom I.O."/>
            <person name="Guillou S."/>
            <person name="Cros-Aarteil S."/>
            <person name="Calhoun S."/>
            <person name="Haridas S."/>
            <person name="Kuo A."/>
            <person name="Mondo S."/>
            <person name="Pangilinan J."/>
            <person name="Riley R."/>
            <person name="Labutti K."/>
            <person name="Andreopoulos B."/>
            <person name="Lipzen A."/>
            <person name="Chen C."/>
            <person name="Yanf M."/>
            <person name="Daum C."/>
            <person name="Ng V."/>
            <person name="Clum A."/>
            <person name="Steindorff A."/>
            <person name="Ohm R."/>
            <person name="Martin F."/>
            <person name="Silar P."/>
            <person name="Natvig D."/>
            <person name="Lalanne C."/>
            <person name="Gautier V."/>
            <person name="Ament-Velasquez S.L."/>
            <person name="Kruys A."/>
            <person name="Hutchinson M.I."/>
            <person name="Powell A.J."/>
            <person name="Barry K."/>
            <person name="Miller A.N."/>
            <person name="Grigoriev I.V."/>
            <person name="Debuchy R."/>
            <person name="Gladieux P."/>
            <person name="Thoren M.H."/>
            <person name="Johannesson H."/>
        </authorList>
    </citation>
    <scope>NUCLEOTIDE SEQUENCE</scope>
    <source>
        <strain evidence="3">CBS 307.81</strain>
    </source>
</reference>
<sequence>MSTTAKEFGTQLANPSDILSILLLIGGDVVQKAIAQLIGHTIRIPTVTFNGQQKKRSLHISIAPVAFSFGWVAHAFTNLVSAIGDCKLMPASDNPAMLVTCSNGFARETKSWILGRLLRDYEMKHPVDPRPKSQGGREESIRIDIFTLGPVTTPHNDLVWWLGWATLLLQVGIAAVPLAVYGEWGIMLITLCGNLLAAITCAIPQWGQEKWAGRKLETDNVTCLTRGNGYLHIMVFLGSPGSWNLETLATSTTLPGYTTRVASVLLAMLWTCFLIVTSGLKEHAWFLIGIGGVGMLQNVYAAGTSRDPSASNIHIKPFERVSTIIGTRKDYADDDDTTVDLDEDMRKLGDLAAWGAKKPQPSMFTFDNLSRTSLETGDRFIDVKCSAMIGGKHAPMPKWLESMDRKDGVPMWLEPLKPVQVVEKPSGAVVAVNRWLKDTDEDRRSVVYAVGVHGALVELEKWVPTAGLAMVQVFFTPGLKYTDETIRDNIHKKFWKRAYHTYAVRKAGEIKRRKEERARQEHSVPEAEKA</sequence>
<organism evidence="3 4">
    <name type="scientific">Cercophora samala</name>
    <dbReference type="NCBI Taxonomy" id="330535"/>
    <lineage>
        <taxon>Eukaryota</taxon>
        <taxon>Fungi</taxon>
        <taxon>Dikarya</taxon>
        <taxon>Ascomycota</taxon>
        <taxon>Pezizomycotina</taxon>
        <taxon>Sordariomycetes</taxon>
        <taxon>Sordariomycetidae</taxon>
        <taxon>Sordariales</taxon>
        <taxon>Lasiosphaeriaceae</taxon>
        <taxon>Cercophora</taxon>
    </lineage>
</organism>
<keyword evidence="2" id="KW-0472">Membrane</keyword>
<gene>
    <name evidence="3" type="ORF">QBC41DRAFT_268055</name>
</gene>
<evidence type="ECO:0000256" key="1">
    <source>
        <dbReference type="SAM" id="MobiDB-lite"/>
    </source>
</evidence>
<dbReference type="AlphaFoldDB" id="A0AA39ZKT7"/>
<keyword evidence="2" id="KW-0812">Transmembrane</keyword>
<feature type="transmembrane region" description="Helical" evidence="2">
    <location>
        <begin position="257"/>
        <end position="277"/>
    </location>
</feature>
<name>A0AA39ZKT7_9PEZI</name>
<proteinExistence type="predicted"/>
<feature type="region of interest" description="Disordered" evidence="1">
    <location>
        <begin position="510"/>
        <end position="530"/>
    </location>
</feature>
<feature type="transmembrane region" description="Helical" evidence="2">
    <location>
        <begin position="186"/>
        <end position="206"/>
    </location>
</feature>
<comment type="caution">
    <text evidence="3">The sequence shown here is derived from an EMBL/GenBank/DDBJ whole genome shotgun (WGS) entry which is preliminary data.</text>
</comment>
<feature type="transmembrane region" description="Helical" evidence="2">
    <location>
        <begin position="158"/>
        <end position="180"/>
    </location>
</feature>
<keyword evidence="4" id="KW-1185">Reference proteome</keyword>
<protein>
    <submittedName>
        <fullName evidence="3">Uncharacterized protein</fullName>
    </submittedName>
</protein>
<evidence type="ECO:0000256" key="2">
    <source>
        <dbReference type="SAM" id="Phobius"/>
    </source>
</evidence>
<dbReference type="Proteomes" id="UP001174997">
    <property type="component" value="Unassembled WGS sequence"/>
</dbReference>
<evidence type="ECO:0000313" key="3">
    <source>
        <dbReference type="EMBL" id="KAK0672535.1"/>
    </source>
</evidence>
<accession>A0AA39ZKT7</accession>
<dbReference type="EMBL" id="JAULSY010000012">
    <property type="protein sequence ID" value="KAK0672535.1"/>
    <property type="molecule type" value="Genomic_DNA"/>
</dbReference>
<evidence type="ECO:0000313" key="4">
    <source>
        <dbReference type="Proteomes" id="UP001174997"/>
    </source>
</evidence>
<keyword evidence="2" id="KW-1133">Transmembrane helix</keyword>